<sequence length="133" mass="16144">MINDILKISNKYNLDITEDYIKNIMKYNDNIKYCIMFDTQNSYDMLIQKIKSDNTIILYFDMPYKQKDLVNLFNIDVIKLLKDKIYVYYTYNITISINSIIRDDEKYYISCDTESPDKSIELYNYIVEYINDY</sequence>
<protein>
    <submittedName>
        <fullName evidence="1">Uncharacterized protein</fullName>
    </submittedName>
</protein>
<proteinExistence type="predicted"/>
<organism evidence="1 2">
    <name type="scientific">Choristoneura biennis entomopoxvirus</name>
    <name type="common">CbEPV</name>
    <dbReference type="NCBI Taxonomy" id="10288"/>
    <lineage>
        <taxon>Viruses</taxon>
        <taxon>Varidnaviria</taxon>
        <taxon>Bamfordvirae</taxon>
        <taxon>Nucleocytoviricota</taxon>
        <taxon>Pokkesviricetes</taxon>
        <taxon>Chitovirales</taxon>
        <taxon>Poxviridae</taxon>
        <taxon>Entomopoxvirinae</taxon>
        <taxon>Betaentomopoxvirus</taxon>
        <taxon>Betaentomopoxvirus cbiennis</taxon>
    </lineage>
</organism>
<accession>A0A916KPM8</accession>
<dbReference type="RefSeq" id="YP_008004233.1">
    <property type="nucleotide sequence ID" value="NC_021248.1"/>
</dbReference>
<dbReference type="Proteomes" id="UP000792220">
    <property type="component" value="Genome"/>
</dbReference>
<dbReference type="KEGG" id="vg:15613153"/>
<gene>
    <name evidence="1" type="ORF">CHBEV_163</name>
</gene>
<name>A0A916KPM8_CBEPV</name>
<organismHost>
    <name type="scientific">Choristoneura fumiferana</name>
    <name type="common">Spruce budworm moth</name>
    <name type="synonym">Archips fumiferana</name>
    <dbReference type="NCBI Taxonomy" id="7141"/>
</organismHost>
<reference evidence="1" key="1">
    <citation type="journal article" date="2013" name="J. Virol.">
        <title>New Insights into the Evolution of Entomopoxvirinae from the Complete Genome Sequences of Four Entomopoxviruses Infecting Adoxophyes honmai, Choristoneura biennis, Choristoneura rosaceana, and Mythimna separata.</title>
        <authorList>
            <person name="Theze J."/>
            <person name="Takatsuka J."/>
            <person name="Li Z."/>
            <person name="Gallais J."/>
            <person name="Doucet D."/>
            <person name="Arif B."/>
            <person name="Nakai M."/>
            <person name="Herniou E.A."/>
        </authorList>
    </citation>
    <scope>NUCLEOTIDE SEQUENCE</scope>
</reference>
<keyword evidence="2" id="KW-1185">Reference proteome</keyword>
<evidence type="ECO:0000313" key="1">
    <source>
        <dbReference type="EMBL" id="CCU55731.1"/>
    </source>
</evidence>
<dbReference type="OrthoDB" id="37530at10239"/>
<dbReference type="EMBL" id="HF679132">
    <property type="protein sequence ID" value="CCU55731.1"/>
    <property type="molecule type" value="Genomic_DNA"/>
</dbReference>
<dbReference type="GeneID" id="15613153"/>
<evidence type="ECO:0000313" key="2">
    <source>
        <dbReference type="Proteomes" id="UP000792220"/>
    </source>
</evidence>